<feature type="domain" description="ATPase AAA-type core" evidence="2">
    <location>
        <begin position="610"/>
        <end position="720"/>
    </location>
</feature>
<evidence type="ECO:0000313" key="4">
    <source>
        <dbReference type="EMBL" id="KAL2285822.1"/>
    </source>
</evidence>
<dbReference type="SUPFAM" id="SSF52540">
    <property type="entry name" value="P-loop containing nucleoside triphosphate hydrolases"/>
    <property type="match status" value="1"/>
</dbReference>
<sequence length="834" mass="95388">MERRFGSRARRGNYSGRLRGPVSQHSHRDRQAVLSPRNLDGALPIRQPTLTQGAQHRSDRDPSTDTSYSARTAHTPKTTTIIDWRHEICHFLQLDPDATDKEVFDELQIASAKLKEAERAKNQTTIQQGPLRCQVIHRVSCAATGERLMYIEEPWTVHTGPYRSHLRGSEQVSNMELYLERNKDVSFLVLRDYLCCAEKSHSSTRPRFGKDTDTMLVQEQIEIVSDKLRSKLAGLSNAVLQGIPHPKFGRVEDDEDDIDNNYEDESKSSDNSDDNNSGIYYPYIWFYYRRRVIAEAIKYLEETHQEHLNVFCGYIQDRMSDEWDAVDNLISKGEITAEHIRYIYIPGDIIVSTPQGSAKTKLQAYVITNWVEVFSTSSDTFSASVPTASWSFDGKFQRNEYSLPIGHVPSLSHAFQICALNPHPMEFSDENIEITQSLRERGKMFWRCRGRNYVCYKSFVDDGMRTATDSRFMIDTKTLQQMHPNEHKATNCDDLGTEVLSKVDPPLEDEFILCLPPTIVGFNMQKKEWVTLDVDLIEDVVWNTDAFKFLVIEDRMKELVQAVVTNQIHAAESTDLIRGKGSGLTMLLHGYEGKSQRKETPITNRLPSGPGTGKTLTAESVAEVAKKPLYRVTCGDIGTKAEEVEKYLETIFLLGKTWDCVVLLDEADVFLEQRSLVNLDRNALVSVFLRMLEYYDGILILTSNRVGIFDEAFKSRIQLNLRYQNLNRGQRLEIWRNFISRLERLAGGDSRGGLEIDAEDILSHIDNLAKPELNGREIRNAISTARQLARYRKQPLGYKHLQSVIAEAEKFDQYLKDLHEGFSADERQNDKGER</sequence>
<evidence type="ECO:0000259" key="3">
    <source>
        <dbReference type="Pfam" id="PF23232"/>
    </source>
</evidence>
<dbReference type="CDD" id="cd19481">
    <property type="entry name" value="RecA-like_protease"/>
    <property type="match status" value="1"/>
</dbReference>
<dbReference type="Pfam" id="PF23232">
    <property type="entry name" value="AAA_lid_13"/>
    <property type="match status" value="1"/>
</dbReference>
<evidence type="ECO:0000256" key="1">
    <source>
        <dbReference type="SAM" id="MobiDB-lite"/>
    </source>
</evidence>
<reference evidence="4 5" key="1">
    <citation type="submission" date="2024-03" db="EMBL/GenBank/DDBJ databases">
        <title>A high-quality draft genome sequence of Diaporthe vaccinii, a causative agent of upright dieback and viscid rot disease in cranberry plants.</title>
        <authorList>
            <person name="Sarrasin M."/>
            <person name="Lang B.F."/>
            <person name="Burger G."/>
        </authorList>
    </citation>
    <scope>NUCLEOTIDE SEQUENCE [LARGE SCALE GENOMIC DNA]</scope>
    <source>
        <strain evidence="4 5">IS7</strain>
    </source>
</reference>
<feature type="region of interest" description="Disordered" evidence="1">
    <location>
        <begin position="246"/>
        <end position="274"/>
    </location>
</feature>
<name>A0ABR4ETR5_9PEZI</name>
<comment type="caution">
    <text evidence="4">The sequence shown here is derived from an EMBL/GenBank/DDBJ whole genome shotgun (WGS) entry which is preliminary data.</text>
</comment>
<evidence type="ECO:0008006" key="6">
    <source>
        <dbReference type="Google" id="ProtNLM"/>
    </source>
</evidence>
<feature type="compositionally biased region" description="Polar residues" evidence="1">
    <location>
        <begin position="64"/>
        <end position="74"/>
    </location>
</feature>
<dbReference type="PANTHER" id="PTHR46411:SF2">
    <property type="entry name" value="AAA+ ATPASE DOMAIN-CONTAINING PROTEIN"/>
    <property type="match status" value="1"/>
</dbReference>
<dbReference type="Pfam" id="PF00004">
    <property type="entry name" value="AAA"/>
    <property type="match status" value="1"/>
</dbReference>
<dbReference type="InterPro" id="IPR027417">
    <property type="entry name" value="P-loop_NTPase"/>
</dbReference>
<dbReference type="EMBL" id="JBAWTH010000028">
    <property type="protein sequence ID" value="KAL2285822.1"/>
    <property type="molecule type" value="Genomic_DNA"/>
</dbReference>
<dbReference type="InterPro" id="IPR003959">
    <property type="entry name" value="ATPase_AAA_core"/>
</dbReference>
<evidence type="ECO:0000259" key="2">
    <source>
        <dbReference type="Pfam" id="PF00004"/>
    </source>
</evidence>
<keyword evidence="5" id="KW-1185">Reference proteome</keyword>
<feature type="compositionally biased region" description="Basic residues" evidence="1">
    <location>
        <begin position="1"/>
        <end position="11"/>
    </location>
</feature>
<feature type="domain" description="AAA+ ATPase lid" evidence="3">
    <location>
        <begin position="726"/>
        <end position="820"/>
    </location>
</feature>
<dbReference type="InterPro" id="IPR056599">
    <property type="entry name" value="AAA_lid_fung"/>
</dbReference>
<gene>
    <name evidence="4" type="ORF">FJTKL_07539</name>
</gene>
<protein>
    <recommendedName>
        <fullName evidence="6">AAA+ ATPase domain-containing protein</fullName>
    </recommendedName>
</protein>
<organism evidence="4 5">
    <name type="scientific">Diaporthe vaccinii</name>
    <dbReference type="NCBI Taxonomy" id="105482"/>
    <lineage>
        <taxon>Eukaryota</taxon>
        <taxon>Fungi</taxon>
        <taxon>Dikarya</taxon>
        <taxon>Ascomycota</taxon>
        <taxon>Pezizomycotina</taxon>
        <taxon>Sordariomycetes</taxon>
        <taxon>Sordariomycetidae</taxon>
        <taxon>Diaporthales</taxon>
        <taxon>Diaporthaceae</taxon>
        <taxon>Diaporthe</taxon>
        <taxon>Diaporthe eres species complex</taxon>
    </lineage>
</organism>
<feature type="region of interest" description="Disordered" evidence="1">
    <location>
        <begin position="1"/>
        <end position="74"/>
    </location>
</feature>
<dbReference type="PANTHER" id="PTHR46411">
    <property type="entry name" value="FAMILY ATPASE, PUTATIVE-RELATED"/>
    <property type="match status" value="1"/>
</dbReference>
<feature type="compositionally biased region" description="Acidic residues" evidence="1">
    <location>
        <begin position="252"/>
        <end position="263"/>
    </location>
</feature>
<dbReference type="Gene3D" id="3.40.50.300">
    <property type="entry name" value="P-loop containing nucleotide triphosphate hydrolases"/>
    <property type="match status" value="1"/>
</dbReference>
<evidence type="ECO:0000313" key="5">
    <source>
        <dbReference type="Proteomes" id="UP001600888"/>
    </source>
</evidence>
<accession>A0ABR4ETR5</accession>
<dbReference type="Proteomes" id="UP001600888">
    <property type="component" value="Unassembled WGS sequence"/>
</dbReference>
<proteinExistence type="predicted"/>